<reference evidence="1 2" key="1">
    <citation type="submission" date="2024-09" db="EMBL/GenBank/DDBJ databases">
        <title>A chromosome-level genome assembly of Gray's grenadier anchovy, Coilia grayii.</title>
        <authorList>
            <person name="Fu Z."/>
        </authorList>
    </citation>
    <scope>NUCLEOTIDE SEQUENCE [LARGE SCALE GENOMIC DNA]</scope>
    <source>
        <strain evidence="1">G4</strain>
        <tissue evidence="1">Muscle</tissue>
    </source>
</reference>
<evidence type="ECO:0000313" key="1">
    <source>
        <dbReference type="EMBL" id="KAL2097383.1"/>
    </source>
</evidence>
<sequence>MEHSYILFKGGKRINLKESDMIAEKIARIFQVYAPSLYITDDENVAIFPDASGHFHTYDLKPRGHYEVHGNDVTLPVAESSQGQPDHRFRFLRGQAPSAAAGAPPASIPSASKVKTYQRSVYIAEVDGGKIRPNRTVIVRFSEFEASTEGILSKVQAAMQSEEPYVLTDAQGNEIIDSEGTRGSMYWKQNSRKVYAVPDPIFRDFQGRRKSNQKEDACGLQEVRDKIEEVVLAAQGLNEVTETMKMLATLARGNNSTIVILNNTAAECIRMAIRCIVCKGKYHVLLSFLLSFR</sequence>
<protein>
    <submittedName>
        <fullName evidence="1">Uncharacterized protein</fullName>
    </submittedName>
</protein>
<comment type="caution">
    <text evidence="1">The sequence shown here is derived from an EMBL/GenBank/DDBJ whole genome shotgun (WGS) entry which is preliminary data.</text>
</comment>
<dbReference type="EMBL" id="JBHFQA010000006">
    <property type="protein sequence ID" value="KAL2097383.1"/>
    <property type="molecule type" value="Genomic_DNA"/>
</dbReference>
<accession>A0ABD1KET8</accession>
<dbReference type="Proteomes" id="UP001591681">
    <property type="component" value="Unassembled WGS sequence"/>
</dbReference>
<organism evidence="1 2">
    <name type="scientific">Coilia grayii</name>
    <name type="common">Gray's grenadier anchovy</name>
    <dbReference type="NCBI Taxonomy" id="363190"/>
    <lineage>
        <taxon>Eukaryota</taxon>
        <taxon>Metazoa</taxon>
        <taxon>Chordata</taxon>
        <taxon>Craniata</taxon>
        <taxon>Vertebrata</taxon>
        <taxon>Euteleostomi</taxon>
        <taxon>Actinopterygii</taxon>
        <taxon>Neopterygii</taxon>
        <taxon>Teleostei</taxon>
        <taxon>Clupei</taxon>
        <taxon>Clupeiformes</taxon>
        <taxon>Clupeoidei</taxon>
        <taxon>Engraulidae</taxon>
        <taxon>Coilinae</taxon>
        <taxon>Coilia</taxon>
    </lineage>
</organism>
<keyword evidence="2" id="KW-1185">Reference proteome</keyword>
<proteinExistence type="predicted"/>
<gene>
    <name evidence="1" type="ORF">ACEWY4_006590</name>
</gene>
<name>A0ABD1KET8_9TELE</name>
<evidence type="ECO:0000313" key="2">
    <source>
        <dbReference type="Proteomes" id="UP001591681"/>
    </source>
</evidence>
<dbReference type="AlphaFoldDB" id="A0ABD1KET8"/>